<name>A0AAN1PUB2_VIBVL</name>
<proteinExistence type="predicted"/>
<evidence type="ECO:0000313" key="2">
    <source>
        <dbReference type="Proteomes" id="UP000263418"/>
    </source>
</evidence>
<organism evidence="1 2">
    <name type="scientific">Vibrio vulnificus</name>
    <dbReference type="NCBI Taxonomy" id="672"/>
    <lineage>
        <taxon>Bacteria</taxon>
        <taxon>Pseudomonadati</taxon>
        <taxon>Pseudomonadota</taxon>
        <taxon>Gammaproteobacteria</taxon>
        <taxon>Vibrionales</taxon>
        <taxon>Vibrionaceae</taxon>
        <taxon>Vibrio</taxon>
    </lineage>
</organism>
<dbReference type="AlphaFoldDB" id="A0AAN1PUB2"/>
<dbReference type="EMBL" id="CP019292">
    <property type="protein sequence ID" value="AXX62986.1"/>
    <property type="molecule type" value="Genomic_DNA"/>
</dbReference>
<accession>A0AAN1PUB2</accession>
<protein>
    <submittedName>
        <fullName evidence="1">Uncharacterized protein</fullName>
    </submittedName>
</protein>
<dbReference type="Proteomes" id="UP000263418">
    <property type="component" value="Chromosome 3"/>
</dbReference>
<dbReference type="RefSeq" id="WP_118894584.1">
    <property type="nucleotide sequence ID" value="NZ_CP019292.1"/>
</dbReference>
<sequence>MSLEQFATEYIVGIGTATLKIKKMPSLNRFLLRKEGVYYSARDLKVGYELVFDESLAANKWYGILIESGGTAGISPYVQSNGDTLGWYVRNGSEFLKTLHDSYALFDTPEKVIRAAKLAYDKLTESNTAQDFIYPEYDNSLQVLEEDLDEQGSIDAFYYIAYMDNDKSSVGVVDYCSGSKYKSNDLRLVINECFTHPKSAIDYAKSFAKLNQLKYEPFDSKYHSSYAGG</sequence>
<reference evidence="1 2" key="1">
    <citation type="submission" date="2017-03" db="EMBL/GenBank/DDBJ databases">
        <title>Complete Genome Sequence of Vibrio vulnificus FORC_053.</title>
        <authorList>
            <consortium name="Food-borne Pathogen Omics Research Center"/>
            <person name="Chung H.Y."/>
            <person name="Na E.J."/>
            <person name="Song J.S."/>
            <person name="Kim H."/>
            <person name="Lee J.-H."/>
            <person name="Ryu S."/>
            <person name="Choi S.H."/>
        </authorList>
    </citation>
    <scope>NUCLEOTIDE SEQUENCE [LARGE SCALE GENOMIC DNA]</scope>
    <source>
        <strain evidence="1 2">FORC_053</strain>
    </source>
</reference>
<gene>
    <name evidence="1" type="ORF">FORC53_4647</name>
</gene>
<evidence type="ECO:0000313" key="1">
    <source>
        <dbReference type="EMBL" id="AXX62986.1"/>
    </source>
</evidence>